<dbReference type="SMART" id="SM00264">
    <property type="entry name" value="BAG"/>
    <property type="match status" value="1"/>
</dbReference>
<dbReference type="InterPro" id="IPR036533">
    <property type="entry name" value="BAG_dom_sf"/>
</dbReference>
<accession>A0A0D3DE17</accession>
<keyword evidence="1" id="KW-0143">Chaperone</keyword>
<evidence type="ECO:0000256" key="1">
    <source>
        <dbReference type="ARBA" id="ARBA00023186"/>
    </source>
</evidence>
<dbReference type="InterPro" id="IPR003103">
    <property type="entry name" value="BAG_domain"/>
</dbReference>
<dbReference type="RefSeq" id="XP_013593933.1">
    <property type="nucleotide sequence ID" value="XM_013738479.1"/>
</dbReference>
<dbReference type="Pfam" id="PF02179">
    <property type="entry name" value="BAG"/>
    <property type="match status" value="1"/>
</dbReference>
<dbReference type="InterPro" id="IPR029071">
    <property type="entry name" value="Ubiquitin-like_domsf"/>
</dbReference>
<dbReference type="EnsemblPlants" id="Bo7g101170.1">
    <property type="protein sequence ID" value="Bo7g101170.1"/>
    <property type="gene ID" value="Bo7g101170"/>
</dbReference>
<feature type="domain" description="Ubiquitin-like" evidence="3">
    <location>
        <begin position="46"/>
        <end position="122"/>
    </location>
</feature>
<dbReference type="Gramene" id="Bo7g101170.1">
    <property type="protein sequence ID" value="Bo7g101170.1"/>
    <property type="gene ID" value="Bo7g101170"/>
</dbReference>
<evidence type="ECO:0000256" key="2">
    <source>
        <dbReference type="SAM" id="MobiDB-lite"/>
    </source>
</evidence>
<dbReference type="GeneID" id="106301977"/>
<dbReference type="Gene3D" id="3.10.20.90">
    <property type="entry name" value="Phosphatidylinositol 3-kinase Catalytic Subunit, Chain A, domain 1"/>
    <property type="match status" value="1"/>
</dbReference>
<reference evidence="5 6" key="1">
    <citation type="journal article" date="2014" name="Genome Biol.">
        <title>Transcriptome and methylome profiling reveals relics of genome dominance in the mesopolyploid Brassica oleracea.</title>
        <authorList>
            <person name="Parkin I.A."/>
            <person name="Koh C."/>
            <person name="Tang H."/>
            <person name="Robinson S.J."/>
            <person name="Kagale S."/>
            <person name="Clarke W.E."/>
            <person name="Town C.D."/>
            <person name="Nixon J."/>
            <person name="Krishnakumar V."/>
            <person name="Bidwell S.L."/>
            <person name="Denoeud F."/>
            <person name="Belcram H."/>
            <person name="Links M.G."/>
            <person name="Just J."/>
            <person name="Clarke C."/>
            <person name="Bender T."/>
            <person name="Huebert T."/>
            <person name="Mason A.S."/>
            <person name="Pires J.C."/>
            <person name="Barker G."/>
            <person name="Moore J."/>
            <person name="Walley P.G."/>
            <person name="Manoli S."/>
            <person name="Batley J."/>
            <person name="Edwards D."/>
            <person name="Nelson M.N."/>
            <person name="Wang X."/>
            <person name="Paterson A.H."/>
            <person name="King G."/>
            <person name="Bancroft I."/>
            <person name="Chalhoub B."/>
            <person name="Sharpe A.G."/>
        </authorList>
    </citation>
    <scope>NUCLEOTIDE SEQUENCE</scope>
    <source>
        <strain evidence="5 6">cv. TO1000</strain>
    </source>
</reference>
<name>A0A0D3DE17_BRAOL</name>
<dbReference type="InterPro" id="IPR000626">
    <property type="entry name" value="Ubiquitin-like_dom"/>
</dbReference>
<dbReference type="GO" id="GO:0000774">
    <property type="term" value="F:adenyl-nucleotide exchange factor activity"/>
    <property type="evidence" value="ECO:0007669"/>
    <property type="project" value="TreeGrafter"/>
</dbReference>
<protein>
    <recommendedName>
        <fullName evidence="7">Ubiquitin-like domain-containing protein</fullName>
    </recommendedName>
</protein>
<evidence type="ECO:0000313" key="5">
    <source>
        <dbReference type="EnsemblPlants" id="Bo7g101170.1"/>
    </source>
</evidence>
<sequence>MHHSTDDDSELEVRPMPVQQRDDSASSSSDSRPLHDPDSPSAVSSHTISITVSHGSSDHHLHVPHHATFGDLKKAFVLETGLEASDMKILFWGDEKDDAEQLQAAGVTDVSSVFLVEEPNNGVDHVEPPPVMTEEIAKAISAVLAVSGEVDELSDRIGALEAAVDGGTIVAVKEFDMAAELLMRQLLKLDGIKADGEARAQRKAEVRRIQKLQEDVDTLKARCYRAKPQL</sequence>
<dbReference type="PANTHER" id="PTHR12329:SF45">
    <property type="entry name" value="UBIQUITIN-LIKE DOMAIN-CONTAINING PROTEIN"/>
    <property type="match status" value="1"/>
</dbReference>
<dbReference type="OrthoDB" id="417450at2759"/>
<evidence type="ECO:0000259" key="4">
    <source>
        <dbReference type="PROSITE" id="PS51035"/>
    </source>
</evidence>
<dbReference type="GO" id="GO:0051087">
    <property type="term" value="F:protein-folding chaperone binding"/>
    <property type="evidence" value="ECO:0007669"/>
    <property type="project" value="InterPro"/>
</dbReference>
<dbReference type="KEGG" id="boe:106301977"/>
<dbReference type="OMA" id="PTNSTFW"/>
<dbReference type="PROSITE" id="PS51035">
    <property type="entry name" value="BAG"/>
    <property type="match status" value="1"/>
</dbReference>
<dbReference type="SUPFAM" id="SSF63491">
    <property type="entry name" value="BAG domain"/>
    <property type="match status" value="1"/>
</dbReference>
<dbReference type="GO" id="GO:0050821">
    <property type="term" value="P:protein stabilization"/>
    <property type="evidence" value="ECO:0007669"/>
    <property type="project" value="TreeGrafter"/>
</dbReference>
<dbReference type="Gene3D" id="1.20.58.120">
    <property type="entry name" value="BAG domain"/>
    <property type="match status" value="1"/>
</dbReference>
<evidence type="ECO:0000259" key="3">
    <source>
        <dbReference type="PROSITE" id="PS50053"/>
    </source>
</evidence>
<proteinExistence type="predicted"/>
<feature type="domain" description="BAG" evidence="4">
    <location>
        <begin position="139"/>
        <end position="220"/>
    </location>
</feature>
<dbReference type="Proteomes" id="UP000032141">
    <property type="component" value="Chromosome C7"/>
</dbReference>
<evidence type="ECO:0000313" key="6">
    <source>
        <dbReference type="Proteomes" id="UP000032141"/>
    </source>
</evidence>
<dbReference type="eggNOG" id="KOG4361">
    <property type="taxonomic scope" value="Eukaryota"/>
</dbReference>
<dbReference type="InterPro" id="IPR039773">
    <property type="entry name" value="BAG_chaperone_regulator"/>
</dbReference>
<dbReference type="AlphaFoldDB" id="A0A0D3DE17"/>
<dbReference type="PROSITE" id="PS50053">
    <property type="entry name" value="UBIQUITIN_2"/>
    <property type="match status" value="1"/>
</dbReference>
<evidence type="ECO:0008006" key="7">
    <source>
        <dbReference type="Google" id="ProtNLM"/>
    </source>
</evidence>
<dbReference type="PANTHER" id="PTHR12329">
    <property type="entry name" value="BCL2-ASSOCIATED ATHANOGENE"/>
    <property type="match status" value="1"/>
</dbReference>
<dbReference type="STRING" id="109376.A0A0D3DE17"/>
<dbReference type="HOGENOM" id="CLU_043370_1_1_1"/>
<dbReference type="SUPFAM" id="SSF54236">
    <property type="entry name" value="Ubiquitin-like"/>
    <property type="match status" value="1"/>
</dbReference>
<feature type="region of interest" description="Disordered" evidence="2">
    <location>
        <begin position="1"/>
        <end position="47"/>
    </location>
</feature>
<reference evidence="5" key="2">
    <citation type="submission" date="2015-03" db="UniProtKB">
        <authorList>
            <consortium name="EnsemblPlants"/>
        </authorList>
    </citation>
    <scope>IDENTIFICATION</scope>
</reference>
<organism evidence="5 6">
    <name type="scientific">Brassica oleracea var. oleracea</name>
    <dbReference type="NCBI Taxonomy" id="109376"/>
    <lineage>
        <taxon>Eukaryota</taxon>
        <taxon>Viridiplantae</taxon>
        <taxon>Streptophyta</taxon>
        <taxon>Embryophyta</taxon>
        <taxon>Tracheophyta</taxon>
        <taxon>Spermatophyta</taxon>
        <taxon>Magnoliopsida</taxon>
        <taxon>eudicotyledons</taxon>
        <taxon>Gunneridae</taxon>
        <taxon>Pentapetalae</taxon>
        <taxon>rosids</taxon>
        <taxon>malvids</taxon>
        <taxon>Brassicales</taxon>
        <taxon>Brassicaceae</taxon>
        <taxon>Brassiceae</taxon>
        <taxon>Brassica</taxon>
    </lineage>
</organism>
<dbReference type="GO" id="GO:0005737">
    <property type="term" value="C:cytoplasm"/>
    <property type="evidence" value="ECO:0007669"/>
    <property type="project" value="TreeGrafter"/>
</dbReference>
<keyword evidence="6" id="KW-1185">Reference proteome</keyword>